<feature type="signal peptide" evidence="1">
    <location>
        <begin position="1"/>
        <end position="18"/>
    </location>
</feature>
<reference evidence="2 3" key="1">
    <citation type="submission" date="2018-09" db="EMBL/GenBank/DDBJ databases">
        <title>Sphingomonas sp. DAC4.</title>
        <authorList>
            <person name="Seo T."/>
        </authorList>
    </citation>
    <scope>NUCLEOTIDE SEQUENCE [LARGE SCALE GENOMIC DNA]</scope>
    <source>
        <strain evidence="2 3">DAC4</strain>
    </source>
</reference>
<keyword evidence="3" id="KW-1185">Reference proteome</keyword>
<dbReference type="Proteomes" id="UP000285023">
    <property type="component" value="Unassembled WGS sequence"/>
</dbReference>
<gene>
    <name evidence="2" type="ORF">D3M59_03935</name>
</gene>
<proteinExistence type="predicted"/>
<name>A0A418Q2R0_9SPHN</name>
<protein>
    <submittedName>
        <fullName evidence="2">Uncharacterized protein</fullName>
    </submittedName>
</protein>
<comment type="caution">
    <text evidence="2">The sequence shown here is derived from an EMBL/GenBank/DDBJ whole genome shotgun (WGS) entry which is preliminary data.</text>
</comment>
<dbReference type="OrthoDB" id="5956991at2"/>
<sequence length="129" mass="13896">MLAFTAISLLAISGAASAGERLTGEAELAKLLEGRVAERPVSCIRDYPSGHTRAIDGTALVFGTGSVIYVNRTRDPRSIDDDNALVIRKSGTGAQLCNSDIVTTMNSGSHFYTGNVFLTEFVPYRRVKR</sequence>
<evidence type="ECO:0000256" key="1">
    <source>
        <dbReference type="SAM" id="SignalP"/>
    </source>
</evidence>
<accession>A0A418Q2R0</accession>
<dbReference type="AlphaFoldDB" id="A0A418Q2R0"/>
<evidence type="ECO:0000313" key="3">
    <source>
        <dbReference type="Proteomes" id="UP000285023"/>
    </source>
</evidence>
<feature type="chain" id="PRO_5019335328" evidence="1">
    <location>
        <begin position="19"/>
        <end position="129"/>
    </location>
</feature>
<organism evidence="2 3">
    <name type="scientific">Sphingomonas edaphi</name>
    <dbReference type="NCBI Taxonomy" id="2315689"/>
    <lineage>
        <taxon>Bacteria</taxon>
        <taxon>Pseudomonadati</taxon>
        <taxon>Pseudomonadota</taxon>
        <taxon>Alphaproteobacteria</taxon>
        <taxon>Sphingomonadales</taxon>
        <taxon>Sphingomonadaceae</taxon>
        <taxon>Sphingomonas</taxon>
    </lineage>
</organism>
<keyword evidence="1" id="KW-0732">Signal</keyword>
<evidence type="ECO:0000313" key="2">
    <source>
        <dbReference type="EMBL" id="RIX32131.1"/>
    </source>
</evidence>
<dbReference type="EMBL" id="QXTF01000001">
    <property type="protein sequence ID" value="RIX32131.1"/>
    <property type="molecule type" value="Genomic_DNA"/>
</dbReference>
<dbReference type="RefSeq" id="WP_119531770.1">
    <property type="nucleotide sequence ID" value="NZ_QXTF01000001.1"/>
</dbReference>